<dbReference type="AlphaFoldDB" id="A0AAD2HYP8"/>
<evidence type="ECO:0000256" key="1">
    <source>
        <dbReference type="SAM" id="SignalP"/>
    </source>
</evidence>
<dbReference type="Gene3D" id="3.90.226.10">
    <property type="entry name" value="2-enoyl-CoA Hydratase, Chain A, domain 1"/>
    <property type="match status" value="1"/>
</dbReference>
<evidence type="ECO:0000313" key="2">
    <source>
        <dbReference type="EMBL" id="CAK5283594.1"/>
    </source>
</evidence>
<accession>A0AAD2HYP8</accession>
<dbReference type="PANTHER" id="PTHR37049:SF4">
    <property type="entry name" value="RHODANESE DOMAIN-CONTAINING PROTEIN"/>
    <property type="match status" value="1"/>
</dbReference>
<feature type="chain" id="PRO_5042017943" description="Tail specific protease domain-containing protein" evidence="1">
    <location>
        <begin position="21"/>
        <end position="658"/>
    </location>
</feature>
<comment type="caution">
    <text evidence="2">The sequence shown here is derived from an EMBL/GenBank/DDBJ whole genome shotgun (WGS) entry which is preliminary data.</text>
</comment>
<gene>
    <name evidence="2" type="ORF">MYCIT1_LOCUS36240</name>
</gene>
<dbReference type="EMBL" id="CAVNYO010000469">
    <property type="protein sequence ID" value="CAK5283594.1"/>
    <property type="molecule type" value="Genomic_DNA"/>
</dbReference>
<keyword evidence="1" id="KW-0732">Signal</keyword>
<organism evidence="2 3">
    <name type="scientific">Mycena citricolor</name>
    <dbReference type="NCBI Taxonomy" id="2018698"/>
    <lineage>
        <taxon>Eukaryota</taxon>
        <taxon>Fungi</taxon>
        <taxon>Dikarya</taxon>
        <taxon>Basidiomycota</taxon>
        <taxon>Agaricomycotina</taxon>
        <taxon>Agaricomycetes</taxon>
        <taxon>Agaricomycetidae</taxon>
        <taxon>Agaricales</taxon>
        <taxon>Marasmiineae</taxon>
        <taxon>Mycenaceae</taxon>
        <taxon>Mycena</taxon>
    </lineage>
</organism>
<dbReference type="InterPro" id="IPR029045">
    <property type="entry name" value="ClpP/crotonase-like_dom_sf"/>
</dbReference>
<dbReference type="PANTHER" id="PTHR37049">
    <property type="entry name" value="PEPTIDASE S41 FAMILY PROTEIN"/>
    <property type="match status" value="1"/>
</dbReference>
<keyword evidence="3" id="KW-1185">Reference proteome</keyword>
<feature type="signal peptide" evidence="1">
    <location>
        <begin position="1"/>
        <end position="20"/>
    </location>
</feature>
<dbReference type="SUPFAM" id="SSF52096">
    <property type="entry name" value="ClpP/crotonase"/>
    <property type="match status" value="1"/>
</dbReference>
<proteinExistence type="predicted"/>
<dbReference type="Proteomes" id="UP001295794">
    <property type="component" value="Unassembled WGS sequence"/>
</dbReference>
<sequence>MGLFSLLVLVAAAAAPAAKASDPCTLATTATWVSSSIAHACELSVPFNQTRSLAVMDSVLKALPYYSLETWFERSPNPLIPHAVDLRSLLQDVQHTAAQGGMGGYQTDWDFNIAVSEAFNREQDGHTSFVASCTQSFSWNLPFSIASLADSPSNQTTYPVFLANYDFPNQNRSGLEEYFQGLNVSVREFDGARILSIDGVEAGPYLLDLAANSSIYDGLQGAYETLDPRYMRLMSRYSADTDSGLFTQELGKFAQRMFYPGSDSVTVEVLLANGTSQLLTVPWAASFVGADLSFCSDISGETRRRGLLRQPSRYQRRKAVVAPDTQAEIRTKQHTPVHPNYVQPNLTSFGHFLTLDIYQLQEHKHVGVVYLEQFEPPAQHDYQTYSDGISKTIHSGLVELKKAGVRHILLDVSGNRGGFISTGALALRTLWPKDRYPGFPAVFRVSDLIRREAECASEQNNSDSEYFFGNYLSGRNERLTSNAQFMDPPVKQIVNGIPDAYSHPILDNFDSIAKTFDEPPFADGDYVIVSNGICASTCSIFTSYLFQKHGVRSAVFGAQAEKFEFDGGIKGSEITSLDDILSELDTADLADDPAAPQALPVSASLTLNFRNAIPYEDETEDKILEFVWEQGTKGYQYTKEMFNNPERVWEFVAGEFFG</sequence>
<evidence type="ECO:0008006" key="4">
    <source>
        <dbReference type="Google" id="ProtNLM"/>
    </source>
</evidence>
<name>A0AAD2HYP8_9AGAR</name>
<dbReference type="InterPro" id="IPR052766">
    <property type="entry name" value="S41A_metabolite_peptidase"/>
</dbReference>
<evidence type="ECO:0000313" key="3">
    <source>
        <dbReference type="Proteomes" id="UP001295794"/>
    </source>
</evidence>
<reference evidence="2" key="1">
    <citation type="submission" date="2023-11" db="EMBL/GenBank/DDBJ databases">
        <authorList>
            <person name="De Vega J J."/>
            <person name="De Vega J J."/>
        </authorList>
    </citation>
    <scope>NUCLEOTIDE SEQUENCE</scope>
</reference>
<protein>
    <recommendedName>
        <fullName evidence="4">Tail specific protease domain-containing protein</fullName>
    </recommendedName>
</protein>